<name>A0A8J1TVR9_OWEFU</name>
<keyword evidence="2" id="KW-0812">Transmembrane</keyword>
<dbReference type="Proteomes" id="UP000749559">
    <property type="component" value="Unassembled WGS sequence"/>
</dbReference>
<dbReference type="PROSITE" id="PS50850">
    <property type="entry name" value="MFS"/>
    <property type="match status" value="1"/>
</dbReference>
<evidence type="ECO:0000256" key="4">
    <source>
        <dbReference type="ARBA" id="ARBA00023136"/>
    </source>
</evidence>
<dbReference type="AlphaFoldDB" id="A0A8J1TVR9"/>
<dbReference type="InterPro" id="IPR005828">
    <property type="entry name" value="MFS_sugar_transport-like"/>
</dbReference>
<dbReference type="PANTHER" id="PTHR24064">
    <property type="entry name" value="SOLUTE CARRIER FAMILY 22 MEMBER"/>
    <property type="match status" value="1"/>
</dbReference>
<dbReference type="InterPro" id="IPR020846">
    <property type="entry name" value="MFS_dom"/>
</dbReference>
<dbReference type="SUPFAM" id="SSF103473">
    <property type="entry name" value="MFS general substrate transporter"/>
    <property type="match status" value="1"/>
</dbReference>
<gene>
    <name evidence="5" type="ORF">OFUS_LOCUS21156</name>
</gene>
<keyword evidence="3" id="KW-1133">Transmembrane helix</keyword>
<keyword evidence="6" id="KW-1185">Reference proteome</keyword>
<organism evidence="5 6">
    <name type="scientific">Owenia fusiformis</name>
    <name type="common">Polychaete worm</name>
    <dbReference type="NCBI Taxonomy" id="6347"/>
    <lineage>
        <taxon>Eukaryota</taxon>
        <taxon>Metazoa</taxon>
        <taxon>Spiralia</taxon>
        <taxon>Lophotrochozoa</taxon>
        <taxon>Annelida</taxon>
        <taxon>Polychaeta</taxon>
        <taxon>Sedentaria</taxon>
        <taxon>Canalipalpata</taxon>
        <taxon>Sabellida</taxon>
        <taxon>Oweniida</taxon>
        <taxon>Oweniidae</taxon>
        <taxon>Owenia</taxon>
    </lineage>
</organism>
<evidence type="ECO:0000256" key="3">
    <source>
        <dbReference type="ARBA" id="ARBA00022989"/>
    </source>
</evidence>
<dbReference type="OrthoDB" id="3936150at2759"/>
<dbReference type="Gene3D" id="1.20.1250.20">
    <property type="entry name" value="MFS general substrate transporter like domains"/>
    <property type="match status" value="1"/>
</dbReference>
<dbReference type="CDD" id="cd17317">
    <property type="entry name" value="MFS_SLC22"/>
    <property type="match status" value="1"/>
</dbReference>
<reference evidence="5" key="1">
    <citation type="submission" date="2022-03" db="EMBL/GenBank/DDBJ databases">
        <authorList>
            <person name="Martin C."/>
        </authorList>
    </citation>
    <scope>NUCLEOTIDE SEQUENCE</scope>
</reference>
<evidence type="ECO:0000313" key="6">
    <source>
        <dbReference type="Proteomes" id="UP000749559"/>
    </source>
</evidence>
<dbReference type="GO" id="GO:0022857">
    <property type="term" value="F:transmembrane transporter activity"/>
    <property type="evidence" value="ECO:0007669"/>
    <property type="project" value="InterPro"/>
</dbReference>
<keyword evidence="4" id="KW-0472">Membrane</keyword>
<comment type="subcellular location">
    <subcellularLocation>
        <location evidence="1">Membrane</location>
        <topology evidence="1">Multi-pass membrane protein</topology>
    </subcellularLocation>
</comment>
<dbReference type="GO" id="GO:0016020">
    <property type="term" value="C:membrane"/>
    <property type="evidence" value="ECO:0007669"/>
    <property type="project" value="UniProtKB-SubCell"/>
</dbReference>
<protein>
    <submittedName>
        <fullName evidence="5">Uncharacterized protein</fullName>
    </submittedName>
</protein>
<proteinExistence type="predicted"/>
<accession>A0A8J1TVR9</accession>
<evidence type="ECO:0000313" key="5">
    <source>
        <dbReference type="EMBL" id="CAH1796783.1"/>
    </source>
</evidence>
<evidence type="ECO:0000256" key="2">
    <source>
        <dbReference type="ARBA" id="ARBA00022692"/>
    </source>
</evidence>
<evidence type="ECO:0000256" key="1">
    <source>
        <dbReference type="ARBA" id="ARBA00004141"/>
    </source>
</evidence>
<dbReference type="Pfam" id="PF00083">
    <property type="entry name" value="Sugar_tr"/>
    <property type="match status" value="1"/>
</dbReference>
<dbReference type="EMBL" id="CAIIXF020000010">
    <property type="protein sequence ID" value="CAH1796783.1"/>
    <property type="molecule type" value="Genomic_DNA"/>
</dbReference>
<dbReference type="InterPro" id="IPR036259">
    <property type="entry name" value="MFS_trans_sf"/>
</dbReference>
<comment type="caution">
    <text evidence="5">The sequence shown here is derived from an EMBL/GenBank/DDBJ whole genome shotgun (WGS) entry which is preliminary data.</text>
</comment>
<sequence length="583" mass="64949">MTANQFEDVIEQLGGFGPYQRRIFLLVSLFETPAAWAMLLPVFTGATPTWSCPLMMNYTYTNHDNENVTGDHHGNRTVDHHGNYSSGNMTYAETGACSSDGSICQSVQYSKDYTSVVSEWGLICNQDYVSDLITTVQMVGVLVGACITGQLADTFGRRKIFYIIYALLLGVGFASSFANSWQLYAACRFFVGGLIGGTMVVNFVLPMEFISPRWRTFCGCVGFWAVGVMTLPIFAYFIRDWRHLSMATSACGSLLLLTWWFVPESARWLIQKGRLEEARQIIRHIAKYNNKPVPDLTFLEQYVEEKEKKQTREEYSYIDLFRSPTTTKCTLIICYAWFVCSSTYYGLSLNVKNLSGSRYLNFFISGLVEIPALLLVLAINNRIGRRKTIFILLSIGGLSCFVILFIDLAGKLEELSVLVTVLAMLGKSGISGAWAASQIIAAELFPTLIRNIGVGACSMSARVGGIVAPQIVFLTKFGEPIPFILFGSFALVCAVLICLLPETLNKPLEDIVQDWSWRKSTRSQNGHVKANGTLPDRMDTQMDEIIVKDGLVVIDGTTQERRKLIHGNVNVENEEHKAETTAL</sequence>